<evidence type="ECO:0000313" key="2">
    <source>
        <dbReference type="EMBL" id="OGF68084.1"/>
    </source>
</evidence>
<dbReference type="GO" id="GO:0003924">
    <property type="term" value="F:GTPase activity"/>
    <property type="evidence" value="ECO:0007669"/>
    <property type="project" value="InterPro"/>
</dbReference>
<dbReference type="Gene3D" id="3.40.50.300">
    <property type="entry name" value="P-loop containing nucleotide triphosphate hydrolases"/>
    <property type="match status" value="1"/>
</dbReference>
<dbReference type="InterPro" id="IPR004095">
    <property type="entry name" value="TGS"/>
</dbReference>
<dbReference type="Pfam" id="PF02824">
    <property type="entry name" value="TGS"/>
    <property type="match status" value="1"/>
</dbReference>
<accession>A0A1F5VXB4</accession>
<evidence type="ECO:0000313" key="3">
    <source>
        <dbReference type="Proteomes" id="UP000178943"/>
    </source>
</evidence>
<dbReference type="GO" id="GO:0005525">
    <property type="term" value="F:GTP binding"/>
    <property type="evidence" value="ECO:0007669"/>
    <property type="project" value="InterPro"/>
</dbReference>
<dbReference type="STRING" id="1817863.A2Y62_05590"/>
<dbReference type="Gene3D" id="3.10.20.30">
    <property type="match status" value="1"/>
</dbReference>
<dbReference type="Pfam" id="PF01926">
    <property type="entry name" value="MMR_HSR1"/>
    <property type="match status" value="1"/>
</dbReference>
<dbReference type="InterPro" id="IPR012675">
    <property type="entry name" value="Beta-grasp_dom_sf"/>
</dbReference>
<gene>
    <name evidence="2" type="ORF">A2Y62_05590</name>
</gene>
<evidence type="ECO:0000259" key="1">
    <source>
        <dbReference type="PROSITE" id="PS51880"/>
    </source>
</evidence>
<dbReference type="PRINTS" id="PR00326">
    <property type="entry name" value="GTP1OBG"/>
</dbReference>
<proteinExistence type="predicted"/>
<dbReference type="PROSITE" id="PS51880">
    <property type="entry name" value="TGS"/>
    <property type="match status" value="1"/>
</dbReference>
<comment type="caution">
    <text evidence="2">The sequence shown here is derived from an EMBL/GenBank/DDBJ whole genome shotgun (WGS) entry which is preliminary data.</text>
</comment>
<feature type="domain" description="TGS" evidence="1">
    <location>
        <begin position="253"/>
        <end position="327"/>
    </location>
</feature>
<dbReference type="PANTHER" id="PTHR43127">
    <property type="entry name" value="DEVELOPMENTALLY-REGULATED GTP-BINDING PROTEIN 2"/>
    <property type="match status" value="1"/>
</dbReference>
<name>A0A1F5VXB4_9BACT</name>
<dbReference type="EMBL" id="MFGW01000022">
    <property type="protein sequence ID" value="OGF68084.1"/>
    <property type="molecule type" value="Genomic_DNA"/>
</dbReference>
<dbReference type="InterPro" id="IPR045001">
    <property type="entry name" value="DRG"/>
</dbReference>
<dbReference type="InterPro" id="IPR006073">
    <property type="entry name" value="GTP-bd"/>
</dbReference>
<dbReference type="SUPFAM" id="SSF52540">
    <property type="entry name" value="P-loop containing nucleoside triphosphate hydrolases"/>
    <property type="match status" value="1"/>
</dbReference>
<dbReference type="InterPro" id="IPR027417">
    <property type="entry name" value="P-loop_NTPase"/>
</dbReference>
<dbReference type="AlphaFoldDB" id="A0A1F5VXB4"/>
<dbReference type="InterPro" id="IPR012676">
    <property type="entry name" value="TGS-like"/>
</dbReference>
<dbReference type="Proteomes" id="UP000178943">
    <property type="component" value="Unassembled WGS sequence"/>
</dbReference>
<organism evidence="2 3">
    <name type="scientific">Candidatus Fischerbacteria bacterium RBG_13_37_8</name>
    <dbReference type="NCBI Taxonomy" id="1817863"/>
    <lineage>
        <taxon>Bacteria</taxon>
        <taxon>Candidatus Fischeribacteriota</taxon>
    </lineage>
</organism>
<dbReference type="SUPFAM" id="SSF81271">
    <property type="entry name" value="TGS-like"/>
    <property type="match status" value="1"/>
</dbReference>
<protein>
    <recommendedName>
        <fullName evidence="1">TGS domain-containing protein</fullName>
    </recommendedName>
</protein>
<sequence length="327" mass="37183">MPANLTPEYLKAEGQFRQAKSPEDKLEALRAMLAAIPKHKGTEKMQADIKKKISQTNKELQKKKGKKTGTSYIIKREGAGQICLVGISNTGKSTLLATLTNANPEISEVPYTTKIPYPGMLLYQNIQIQIIDLPSINPYYRLYWIYEIIKKADIVLLVIDVSRDDIIEQISTIKEDLKKSHIELIPASRTVAPEDLYSKRTILLANKMDLASSKDNLPVLLELYQHEFLIIPVSPLEKKNIDALEFTIFEYLDIVRVYSKPPGKPPDHNQPFIFSKGSTLLDMAEAIHKDVKEKLKYARLWKKTGITGLRIPKEYVLEDEDIIEIHA</sequence>
<reference evidence="2 3" key="1">
    <citation type="journal article" date="2016" name="Nat. Commun.">
        <title>Thousands of microbial genomes shed light on interconnected biogeochemical processes in an aquifer system.</title>
        <authorList>
            <person name="Anantharaman K."/>
            <person name="Brown C.T."/>
            <person name="Hug L.A."/>
            <person name="Sharon I."/>
            <person name="Castelle C.J."/>
            <person name="Probst A.J."/>
            <person name="Thomas B.C."/>
            <person name="Singh A."/>
            <person name="Wilkins M.J."/>
            <person name="Karaoz U."/>
            <person name="Brodie E.L."/>
            <person name="Williams K.H."/>
            <person name="Hubbard S.S."/>
            <person name="Banfield J.F."/>
        </authorList>
    </citation>
    <scope>NUCLEOTIDE SEQUENCE [LARGE SCALE GENOMIC DNA]</scope>
</reference>